<sequence>MADRCTTPAPHADPCTPRSGDSAPDCSPASVLSRTKHAPAPSRTHRAMGQLPVQVAEPGSTHPTTAKLFHICPWLRHVPVLGIALEGFGPSLCFAIGAVDFMTKGVAENTIALSRQPTMTKRYMIHGTRYQRLAGIIAMGSSIKIVIAVVSDTVALFGYRKRLYQLGSCVMSFAFTLGYALLPATPASADTAAAFIFLCTF</sequence>
<dbReference type="GeneID" id="26908378"/>
<evidence type="ECO:0000256" key="2">
    <source>
        <dbReference type="ARBA" id="ARBA00022448"/>
    </source>
</evidence>
<comment type="caution">
    <text evidence="8">The sequence shown here is derived from an EMBL/GenBank/DDBJ whole genome shotgun (WGS) entry which is preliminary data.</text>
</comment>
<dbReference type="GO" id="GO:0016020">
    <property type="term" value="C:membrane"/>
    <property type="evidence" value="ECO:0007669"/>
    <property type="project" value="UniProtKB-SubCell"/>
</dbReference>
<evidence type="ECO:0000256" key="5">
    <source>
        <dbReference type="ARBA" id="ARBA00023136"/>
    </source>
</evidence>
<comment type="subcellular location">
    <subcellularLocation>
        <location evidence="1">Membrane</location>
        <topology evidence="1">Multi-pass membrane protein</topology>
    </subcellularLocation>
</comment>
<keyword evidence="9" id="KW-1185">Reference proteome</keyword>
<dbReference type="AlphaFoldDB" id="A0A0M9FTT2"/>
<evidence type="ECO:0000256" key="7">
    <source>
        <dbReference type="SAM" id="Phobius"/>
    </source>
</evidence>
<dbReference type="OMA" id="AKLFHIC"/>
<dbReference type="RefSeq" id="XP_015654364.1">
    <property type="nucleotide sequence ID" value="XM_015806969.1"/>
</dbReference>
<evidence type="ECO:0000256" key="3">
    <source>
        <dbReference type="ARBA" id="ARBA00022692"/>
    </source>
</evidence>
<protein>
    <submittedName>
        <fullName evidence="8">Putative folate/biopterin transporter</fullName>
    </submittedName>
</protein>
<dbReference type="Proteomes" id="UP000037923">
    <property type="component" value="Unassembled WGS sequence"/>
</dbReference>
<keyword evidence="4 7" id="KW-1133">Transmembrane helix</keyword>
<dbReference type="EMBL" id="LGTL01000022">
    <property type="protein sequence ID" value="KPA75925.1"/>
    <property type="molecule type" value="Genomic_DNA"/>
</dbReference>
<dbReference type="Pfam" id="PF03092">
    <property type="entry name" value="BT1"/>
    <property type="match status" value="1"/>
</dbReference>
<name>A0A0M9FTT2_LEPPY</name>
<evidence type="ECO:0000313" key="9">
    <source>
        <dbReference type="Proteomes" id="UP000037923"/>
    </source>
</evidence>
<evidence type="ECO:0000313" key="8">
    <source>
        <dbReference type="EMBL" id="KPA75925.1"/>
    </source>
</evidence>
<organism evidence="8 9">
    <name type="scientific">Leptomonas pyrrhocoris</name>
    <name type="common">Firebug parasite</name>
    <dbReference type="NCBI Taxonomy" id="157538"/>
    <lineage>
        <taxon>Eukaryota</taxon>
        <taxon>Discoba</taxon>
        <taxon>Euglenozoa</taxon>
        <taxon>Kinetoplastea</taxon>
        <taxon>Metakinetoplastina</taxon>
        <taxon>Trypanosomatida</taxon>
        <taxon>Trypanosomatidae</taxon>
        <taxon>Leishmaniinae</taxon>
        <taxon>Leptomonas</taxon>
    </lineage>
</organism>
<keyword evidence="5 7" id="KW-0472">Membrane</keyword>
<gene>
    <name evidence="8" type="ORF">ABB37_08093</name>
</gene>
<keyword evidence="3 7" id="KW-0812">Transmembrane</keyword>
<reference evidence="8 9" key="1">
    <citation type="submission" date="2015-07" db="EMBL/GenBank/DDBJ databases">
        <title>High-quality genome of monoxenous trypanosomatid Leptomonas pyrrhocoris.</title>
        <authorList>
            <person name="Flegontov P."/>
            <person name="Butenko A."/>
            <person name="Firsov S."/>
            <person name="Vlcek C."/>
            <person name="Logacheva M.D."/>
            <person name="Field M."/>
            <person name="Filatov D."/>
            <person name="Flegontova O."/>
            <person name="Gerasimov E."/>
            <person name="Jackson A.P."/>
            <person name="Kelly S."/>
            <person name="Opperdoes F."/>
            <person name="O'Reilly A."/>
            <person name="Votypka J."/>
            <person name="Yurchenko V."/>
            <person name="Lukes J."/>
        </authorList>
    </citation>
    <scope>NUCLEOTIDE SEQUENCE [LARGE SCALE GENOMIC DNA]</scope>
    <source>
        <strain evidence="8">H10</strain>
    </source>
</reference>
<dbReference type="VEuPathDB" id="TriTrypDB:LpyrH10_22_0530"/>
<evidence type="ECO:0000256" key="6">
    <source>
        <dbReference type="SAM" id="MobiDB-lite"/>
    </source>
</evidence>
<feature type="transmembrane region" description="Helical" evidence="7">
    <location>
        <begin position="133"/>
        <end position="157"/>
    </location>
</feature>
<feature type="region of interest" description="Disordered" evidence="6">
    <location>
        <begin position="1"/>
        <end position="47"/>
    </location>
</feature>
<keyword evidence="2" id="KW-0813">Transport</keyword>
<accession>A0A0M9FTT2</accession>
<proteinExistence type="predicted"/>
<evidence type="ECO:0000256" key="4">
    <source>
        <dbReference type="ARBA" id="ARBA00022989"/>
    </source>
</evidence>
<evidence type="ECO:0000256" key="1">
    <source>
        <dbReference type="ARBA" id="ARBA00004141"/>
    </source>
</evidence>
<dbReference type="InterPro" id="IPR039309">
    <property type="entry name" value="BT1"/>
</dbReference>